<protein>
    <submittedName>
        <fullName evidence="1">Uncharacterized protein</fullName>
    </submittedName>
</protein>
<evidence type="ECO:0000313" key="2">
    <source>
        <dbReference type="Proteomes" id="UP000019780"/>
    </source>
</evidence>
<sequence>MNKSPNEDEGYAFPSFDSVALESNIPGGNGIVTRNLFLREIPR</sequence>
<proteinExistence type="predicted"/>
<organism evidence="1 2">
    <name type="scientific">Salmonella phage vB-SalM-SJ3</name>
    <dbReference type="NCBI Taxonomy" id="1446492"/>
    <lineage>
        <taxon>Viruses</taxon>
        <taxon>Duplodnaviria</taxon>
        <taxon>Heunggongvirae</taxon>
        <taxon>Uroviricota</taxon>
        <taxon>Caudoviricetes</taxon>
        <taxon>Pantevenvirales</taxon>
        <taxon>Ackermannviridae</taxon>
        <taxon>Cvivirinae</taxon>
        <taxon>Kuttervirus</taxon>
        <taxon>Kuttervirus SJ3</taxon>
    </lineage>
</organism>
<reference evidence="1 2" key="1">
    <citation type="journal article" date="2014" name="Genome Announc.">
        <title>Genome sequence of a salmonella phage used to control salmonella transmission in Swine.</title>
        <authorList>
            <person name="Zhang J."/>
            <person name="Hong Y."/>
            <person name="Harman N.J."/>
            <person name="Das A."/>
            <person name="Ebner P.D."/>
        </authorList>
    </citation>
    <scope>NUCLEOTIDE SEQUENCE [LARGE SCALE GENOMIC DNA]</scope>
</reference>
<name>X4YTV4_9CAUD</name>
<dbReference type="RefSeq" id="YP_009030353.1">
    <property type="nucleotide sequence ID" value="NC_024122.1"/>
</dbReference>
<keyword evidence="2" id="KW-1185">Reference proteome</keyword>
<dbReference type="KEGG" id="vg:19484613"/>
<dbReference type="Proteomes" id="UP000019780">
    <property type="component" value="Segment"/>
</dbReference>
<evidence type="ECO:0000313" key="1">
    <source>
        <dbReference type="EMBL" id="AHV82446.1"/>
    </source>
</evidence>
<accession>X4YTV4</accession>
<dbReference type="GeneID" id="19484613"/>
<dbReference type="EMBL" id="KJ174318">
    <property type="protein sequence ID" value="AHV82446.1"/>
    <property type="molecule type" value="Genomic_DNA"/>
</dbReference>